<sequence length="175" mass="20839">MRIYRILTNKRDFERVIDEKVEHSQDDFFLITESLEAFRAIAVDKLYKTELLKSLLNVYNLEKNNCALDMNQYLKINNNVLSEIKVEDLELLIIEKIFSERIYREHLTADNAVEQALNEVAVMVSRNIEFDYNHELKPEIEGFCFEIYEPEYRSKIINDVLETGLSFYEYQSSFL</sequence>
<evidence type="ECO:0000313" key="2">
    <source>
        <dbReference type="Proteomes" id="UP000182660"/>
    </source>
</evidence>
<dbReference type="EMBL" id="FPLJ01000155">
    <property type="protein sequence ID" value="SGZ04563.1"/>
    <property type="molecule type" value="Genomic_DNA"/>
</dbReference>
<evidence type="ECO:0000313" key="1">
    <source>
        <dbReference type="EMBL" id="SGZ04563.1"/>
    </source>
</evidence>
<reference evidence="1 2" key="1">
    <citation type="submission" date="2016-11" db="EMBL/GenBank/DDBJ databases">
        <authorList>
            <person name="Klemetsen T."/>
        </authorList>
    </citation>
    <scope>NUCLEOTIDE SEQUENCE [LARGE SCALE GENOMIC DNA]</scope>
    <source>
        <strain evidence="1">MT 2528</strain>
    </source>
</reference>
<keyword evidence="1" id="KW-0378">Hydrolase</keyword>
<protein>
    <submittedName>
        <fullName evidence="1">Alpha/beta hydrolase</fullName>
    </submittedName>
</protein>
<accession>A0ABY1HKP6</accession>
<name>A0ABY1HKP6_9GAMM</name>
<organism evidence="1 2">
    <name type="scientific">Moritella viscosa</name>
    <dbReference type="NCBI Taxonomy" id="80854"/>
    <lineage>
        <taxon>Bacteria</taxon>
        <taxon>Pseudomonadati</taxon>
        <taxon>Pseudomonadota</taxon>
        <taxon>Gammaproteobacteria</taxon>
        <taxon>Alteromonadales</taxon>
        <taxon>Moritellaceae</taxon>
        <taxon>Moritella</taxon>
    </lineage>
</organism>
<dbReference type="GO" id="GO:0016787">
    <property type="term" value="F:hydrolase activity"/>
    <property type="evidence" value="ECO:0007669"/>
    <property type="project" value="UniProtKB-KW"/>
</dbReference>
<dbReference type="RefSeq" id="WP_075473307.1">
    <property type="nucleotide sequence ID" value="NZ_CAWQZC010000032.1"/>
</dbReference>
<gene>
    <name evidence="1" type="ORF">MT2528_4824</name>
</gene>
<dbReference type="GeneID" id="61297747"/>
<dbReference type="Proteomes" id="UP000182660">
    <property type="component" value="Unassembled WGS sequence"/>
</dbReference>
<comment type="caution">
    <text evidence="1">The sequence shown here is derived from an EMBL/GenBank/DDBJ whole genome shotgun (WGS) entry which is preliminary data.</text>
</comment>
<proteinExistence type="predicted"/>
<keyword evidence="2" id="KW-1185">Reference proteome</keyword>